<evidence type="ECO:0000256" key="4">
    <source>
        <dbReference type="ARBA" id="ARBA00022741"/>
    </source>
</evidence>
<dbReference type="Pfam" id="PF00625">
    <property type="entry name" value="Guanylate_kin"/>
    <property type="match status" value="1"/>
</dbReference>
<dbReference type="GO" id="GO:0005829">
    <property type="term" value="C:cytosol"/>
    <property type="evidence" value="ECO:0007669"/>
    <property type="project" value="TreeGrafter"/>
</dbReference>
<dbReference type="CDD" id="cd00071">
    <property type="entry name" value="GMPK"/>
    <property type="match status" value="1"/>
</dbReference>
<dbReference type="NCBIfam" id="TIGR03263">
    <property type="entry name" value="guanyl_kin"/>
    <property type="match status" value="1"/>
</dbReference>
<accession>A0A6J6C8A8</accession>
<dbReference type="Gene3D" id="3.40.50.300">
    <property type="entry name" value="P-loop containing nucleotide triphosphate hydrolases"/>
    <property type="match status" value="1"/>
</dbReference>
<dbReference type="PROSITE" id="PS50052">
    <property type="entry name" value="GUANYLATE_KINASE_2"/>
    <property type="match status" value="1"/>
</dbReference>
<dbReference type="PANTHER" id="PTHR23117:SF13">
    <property type="entry name" value="GUANYLATE KINASE"/>
    <property type="match status" value="1"/>
</dbReference>
<dbReference type="PANTHER" id="PTHR23117">
    <property type="entry name" value="GUANYLATE KINASE-RELATED"/>
    <property type="match status" value="1"/>
</dbReference>
<dbReference type="SUPFAM" id="SSF52540">
    <property type="entry name" value="P-loop containing nucleoside triphosphate hydrolases"/>
    <property type="match status" value="1"/>
</dbReference>
<sequence>MSNSAKLVVLSGPSAVGKGTVASHIIGNNPHFRLSVSATTRSPRVGEVDGNSYFFVTETEFSRMVEADELLEWATVHGQHRYGTPKQPVMDSLAAGDNVVLEIDVQGAFQVKRAFPNAVLVFVNPPSFEELEKRMDKRGTEALEDKLRRLETARTELSLADSFDSQVVNDEVARCAQEVVDLVKSK</sequence>
<dbReference type="InterPro" id="IPR027417">
    <property type="entry name" value="P-loop_NTPase"/>
</dbReference>
<comment type="similarity">
    <text evidence="1">Belongs to the guanylate kinase family.</text>
</comment>
<dbReference type="PROSITE" id="PS00856">
    <property type="entry name" value="GUANYLATE_KINASE_1"/>
    <property type="match status" value="1"/>
</dbReference>
<evidence type="ECO:0000256" key="3">
    <source>
        <dbReference type="ARBA" id="ARBA00022679"/>
    </source>
</evidence>
<evidence type="ECO:0000256" key="2">
    <source>
        <dbReference type="ARBA" id="ARBA00012961"/>
    </source>
</evidence>
<feature type="domain" description="Guanylate kinase-like" evidence="7">
    <location>
        <begin position="5"/>
        <end position="184"/>
    </location>
</feature>
<proteinExistence type="inferred from homology"/>
<evidence type="ECO:0000259" key="7">
    <source>
        <dbReference type="PROSITE" id="PS50052"/>
    </source>
</evidence>
<dbReference type="InterPro" id="IPR008144">
    <property type="entry name" value="Guanylate_kin-like_dom"/>
</dbReference>
<name>A0A6J6C8A8_9ZZZZ</name>
<dbReference type="Gene3D" id="3.30.63.10">
    <property type="entry name" value="Guanylate Kinase phosphate binding domain"/>
    <property type="match status" value="1"/>
</dbReference>
<dbReference type="InterPro" id="IPR017665">
    <property type="entry name" value="Guanylate_kinase"/>
</dbReference>
<dbReference type="EMBL" id="CAEZSX010000005">
    <property type="protein sequence ID" value="CAB4547531.1"/>
    <property type="molecule type" value="Genomic_DNA"/>
</dbReference>
<dbReference type="AlphaFoldDB" id="A0A6J6C8A8"/>
<reference evidence="8" key="1">
    <citation type="submission" date="2020-05" db="EMBL/GenBank/DDBJ databases">
        <authorList>
            <person name="Chiriac C."/>
            <person name="Salcher M."/>
            <person name="Ghai R."/>
            <person name="Kavagutti S V."/>
        </authorList>
    </citation>
    <scope>NUCLEOTIDE SEQUENCE</scope>
</reference>
<dbReference type="EC" id="2.7.4.8" evidence="2"/>
<evidence type="ECO:0000256" key="6">
    <source>
        <dbReference type="ARBA" id="ARBA00022840"/>
    </source>
</evidence>
<evidence type="ECO:0000256" key="1">
    <source>
        <dbReference type="ARBA" id="ARBA00005790"/>
    </source>
</evidence>
<keyword evidence="4" id="KW-0547">Nucleotide-binding</keyword>
<protein>
    <recommendedName>
        <fullName evidence="2">guanylate kinase</fullName>
        <ecNumber evidence="2">2.7.4.8</ecNumber>
    </recommendedName>
</protein>
<organism evidence="8">
    <name type="scientific">freshwater metagenome</name>
    <dbReference type="NCBI Taxonomy" id="449393"/>
    <lineage>
        <taxon>unclassified sequences</taxon>
        <taxon>metagenomes</taxon>
        <taxon>ecological metagenomes</taxon>
    </lineage>
</organism>
<gene>
    <name evidence="8" type="ORF">UFOPK1537_00083</name>
</gene>
<keyword evidence="6" id="KW-0067">ATP-binding</keyword>
<evidence type="ECO:0000313" key="8">
    <source>
        <dbReference type="EMBL" id="CAB4547531.1"/>
    </source>
</evidence>
<dbReference type="GO" id="GO:0005524">
    <property type="term" value="F:ATP binding"/>
    <property type="evidence" value="ECO:0007669"/>
    <property type="project" value="UniProtKB-KW"/>
</dbReference>
<keyword evidence="3" id="KW-0808">Transferase</keyword>
<dbReference type="GO" id="GO:0004385">
    <property type="term" value="F:GMP kinase activity"/>
    <property type="evidence" value="ECO:0007669"/>
    <property type="project" value="UniProtKB-EC"/>
</dbReference>
<dbReference type="SMART" id="SM00072">
    <property type="entry name" value="GuKc"/>
    <property type="match status" value="1"/>
</dbReference>
<evidence type="ECO:0000256" key="5">
    <source>
        <dbReference type="ARBA" id="ARBA00022777"/>
    </source>
</evidence>
<keyword evidence="5" id="KW-0418">Kinase</keyword>
<dbReference type="InterPro" id="IPR008145">
    <property type="entry name" value="GK/Ca_channel_bsu"/>
</dbReference>
<dbReference type="InterPro" id="IPR020590">
    <property type="entry name" value="Guanylate_kinase_CS"/>
</dbReference>
<dbReference type="HAMAP" id="MF_00328">
    <property type="entry name" value="Guanylate_kinase"/>
    <property type="match status" value="1"/>
</dbReference>
<dbReference type="FunFam" id="3.30.63.10:FF:000002">
    <property type="entry name" value="Guanylate kinase 1"/>
    <property type="match status" value="1"/>
</dbReference>